<proteinExistence type="predicted"/>
<dbReference type="Proteomes" id="UP000371041">
    <property type="component" value="Chromosome"/>
</dbReference>
<dbReference type="EMBL" id="CP045929">
    <property type="protein sequence ID" value="QGK71368.1"/>
    <property type="molecule type" value="Genomic_DNA"/>
</dbReference>
<reference evidence="2" key="1">
    <citation type="submission" date="2019-11" db="EMBL/GenBank/DDBJ databases">
        <title>The complete genome sequence of Saccharopolyspora sp. E2A.</title>
        <authorList>
            <person name="Zhang G."/>
        </authorList>
    </citation>
    <scope>NUCLEOTIDE SEQUENCE [LARGE SCALE GENOMIC DNA]</scope>
    <source>
        <strain evidence="2">E2A</strain>
    </source>
</reference>
<evidence type="ECO:0000313" key="1">
    <source>
        <dbReference type="EMBL" id="QGK71368.1"/>
    </source>
</evidence>
<accession>A0A5Q3Q9X8</accession>
<dbReference type="AlphaFoldDB" id="A0A5Q3Q9X8"/>
<sequence length="136" mass="15758">MRDPDEWRARHVHWHVYMEARASLGLTVSGRDTRLRQEPDLVLTSPDDVADWIAGMTSEHAHRRHVRMIGSECEWGEVGDDSHIDHDLTRNLEIACRGDSIYADFERENDRLHLWLEAVTPEECHEHSAQPSEVTP</sequence>
<name>A0A5Q3Q9X8_9PSEU</name>
<dbReference type="RefSeq" id="WP_154077944.1">
    <property type="nucleotide sequence ID" value="NZ_CP045929.1"/>
</dbReference>
<gene>
    <name evidence="1" type="ORF">GIY23_19255</name>
</gene>
<keyword evidence="2" id="KW-1185">Reference proteome</keyword>
<organism evidence="1 2">
    <name type="scientific">Allosaccharopolyspora coralli</name>
    <dbReference type="NCBI Taxonomy" id="2665642"/>
    <lineage>
        <taxon>Bacteria</taxon>
        <taxon>Bacillati</taxon>
        <taxon>Actinomycetota</taxon>
        <taxon>Actinomycetes</taxon>
        <taxon>Pseudonocardiales</taxon>
        <taxon>Pseudonocardiaceae</taxon>
        <taxon>Allosaccharopolyspora</taxon>
    </lineage>
</organism>
<evidence type="ECO:0000313" key="2">
    <source>
        <dbReference type="Proteomes" id="UP000371041"/>
    </source>
</evidence>
<dbReference type="KEGG" id="sace:GIY23_19255"/>
<protein>
    <submittedName>
        <fullName evidence="1">Uncharacterized protein</fullName>
    </submittedName>
</protein>